<evidence type="ECO:0000313" key="6">
    <source>
        <dbReference type="Proteomes" id="UP000279271"/>
    </source>
</evidence>
<dbReference type="AlphaFoldDB" id="A0A087SC01"/>
<reference evidence="4" key="5">
    <citation type="submission" date="2018-11" db="EMBL/GenBank/DDBJ databases">
        <title>Characterization of plant carbon substrate utilization by Auxenochlorella protothecoides.</title>
        <authorList>
            <person name="Vogler B.W."/>
            <person name="Starkenburg S.R."/>
            <person name="Sudasinghe N."/>
            <person name="Schambach J.Y."/>
            <person name="Rollin J.A."/>
            <person name="Pattathil S."/>
            <person name="Barry A.N."/>
        </authorList>
    </citation>
    <scope>NUCLEOTIDE SEQUENCE [LARGE SCALE GENOMIC DNA]</scope>
    <source>
        <strain evidence="4">UTEX 25</strain>
    </source>
</reference>
<dbReference type="GeneID" id="23614837"/>
<feature type="region of interest" description="Disordered" evidence="1">
    <location>
        <begin position="94"/>
        <end position="113"/>
    </location>
</feature>
<reference evidence="6" key="3">
    <citation type="journal article" date="2018" name="Algal Res.">
        <title>Characterization of plant carbon substrate utilization by Auxenochlorella protothecoides.</title>
        <authorList>
            <person name="Vogler B.W."/>
            <person name="Starkenburg S.R."/>
            <person name="Sudasinghe N."/>
            <person name="Schambach J.Y."/>
            <person name="Rollin J.A."/>
            <person name="Pattathil S."/>
            <person name="Barry A.N."/>
        </authorList>
    </citation>
    <scope>NUCLEOTIDE SEQUENCE [LARGE SCALE GENOMIC DNA]</scope>
    <source>
        <strain evidence="6">UTEX 25</strain>
    </source>
</reference>
<reference evidence="2" key="2">
    <citation type="submission" date="2015-08" db="EMBL/GenBank/DDBJ databases">
        <authorList>
            <person name="Babu N.S."/>
            <person name="Beckwith C.J."/>
            <person name="Beseler K.G."/>
            <person name="Brison A."/>
            <person name="Carone J.V."/>
            <person name="Caskin T.P."/>
            <person name="Diamond M."/>
            <person name="Durham M.E."/>
            <person name="Foxe J.M."/>
            <person name="Go M."/>
            <person name="Henderson B.A."/>
            <person name="Jones I.B."/>
            <person name="McGettigan J.A."/>
            <person name="Micheletti S.J."/>
            <person name="Nasrallah M.E."/>
            <person name="Ortiz D."/>
            <person name="Piller C.R."/>
            <person name="Privatt S.R."/>
            <person name="Schneider S.L."/>
            <person name="Sharp S."/>
            <person name="Smith T.C."/>
            <person name="Stanton J.D."/>
            <person name="Ullery H.E."/>
            <person name="Wilson R.J."/>
            <person name="Serrano M.G."/>
            <person name="Buck G."/>
            <person name="Lee V."/>
            <person name="Wang Y."/>
            <person name="Carvalho R."/>
            <person name="Voegtly L."/>
            <person name="Shi R."/>
            <person name="Duckworth R."/>
            <person name="Johnson A."/>
            <person name="Loviza R."/>
            <person name="Walstead R."/>
            <person name="Shah Z."/>
            <person name="Kiflezghi M."/>
            <person name="Wade K."/>
            <person name="Ball S.L."/>
            <person name="Bradley K.W."/>
            <person name="Asai D.J."/>
            <person name="Bowman C.A."/>
            <person name="Russell D.A."/>
            <person name="Pope W.H."/>
            <person name="Jacobs-Sera D."/>
            <person name="Hendrix R.W."/>
            <person name="Hatfull G.F."/>
        </authorList>
    </citation>
    <scope>NUCLEOTIDE SEQUENCE</scope>
</reference>
<proteinExistence type="predicted"/>
<dbReference type="RefSeq" id="XP_011396125.1">
    <property type="nucleotide sequence ID" value="XM_011397823.1"/>
</dbReference>
<dbReference type="Proteomes" id="UP000028924">
    <property type="component" value="Unassembled WGS sequence"/>
</dbReference>
<dbReference type="EMBL" id="KL662089">
    <property type="protein sequence ID" value="KFM23255.1"/>
    <property type="molecule type" value="Genomic_DNA"/>
</dbReference>
<gene>
    <name evidence="4" type="ORF">APUTEX25_003350</name>
    <name evidence="3" type="ORF">F751_3446</name>
    <name evidence="2" type="ORF">g.16469</name>
</gene>
<dbReference type="EMBL" id="QOKY01000197">
    <property type="protein sequence ID" value="RMZ53528.1"/>
    <property type="molecule type" value="Genomic_DNA"/>
</dbReference>
<dbReference type="EMBL" id="GDKF01007044">
    <property type="protein sequence ID" value="JAT71578.1"/>
    <property type="molecule type" value="Transcribed_RNA"/>
</dbReference>
<dbReference type="KEGG" id="apro:F751_3446"/>
<dbReference type="Proteomes" id="UP000279271">
    <property type="component" value="Unassembled WGS sequence"/>
</dbReference>
<reference evidence="4" key="4">
    <citation type="submission" date="2018-10" db="EMBL/GenBank/DDBJ databases">
        <authorList>
            <person name="Hovde B."/>
            <person name="Zhang X."/>
        </authorList>
    </citation>
    <scope>NUCLEOTIDE SEQUENCE [LARGE SCALE GENOMIC DNA]</scope>
    <source>
        <strain evidence="4">UTEX 25</strain>
    </source>
</reference>
<organism evidence="3 5">
    <name type="scientific">Auxenochlorella protothecoides</name>
    <name type="common">Green microalga</name>
    <name type="synonym">Chlorella protothecoides</name>
    <dbReference type="NCBI Taxonomy" id="3075"/>
    <lineage>
        <taxon>Eukaryota</taxon>
        <taxon>Viridiplantae</taxon>
        <taxon>Chlorophyta</taxon>
        <taxon>core chlorophytes</taxon>
        <taxon>Trebouxiophyceae</taxon>
        <taxon>Chlorellales</taxon>
        <taxon>Chlorellaceae</taxon>
        <taxon>Auxenochlorella</taxon>
    </lineage>
</organism>
<feature type="compositionally biased region" description="Polar residues" evidence="1">
    <location>
        <begin position="96"/>
        <end position="106"/>
    </location>
</feature>
<evidence type="ECO:0000256" key="1">
    <source>
        <dbReference type="SAM" id="MobiDB-lite"/>
    </source>
</evidence>
<sequence length="113" mass="12421">MGSGLNAAAPEFRPASAPVTIPALPDDPFDLNNPSEVAVSPDELEELESVEAWVNMMAQIEEQEHEHLIALGLRYADKQKLHDLTTRVAALKYGRSKTSPGQQTQARWGKQRG</sequence>
<feature type="region of interest" description="Disordered" evidence="1">
    <location>
        <begin position="1"/>
        <end position="28"/>
    </location>
</feature>
<protein>
    <submittedName>
        <fullName evidence="3">Uncharacterized protein</fullName>
    </submittedName>
</protein>
<evidence type="ECO:0000313" key="5">
    <source>
        <dbReference type="Proteomes" id="UP000028924"/>
    </source>
</evidence>
<name>A0A087SC01_AUXPR</name>
<dbReference type="OrthoDB" id="514049at2759"/>
<evidence type="ECO:0000313" key="3">
    <source>
        <dbReference type="EMBL" id="KFM23255.1"/>
    </source>
</evidence>
<accession>A0A087SC01</accession>
<evidence type="ECO:0000313" key="2">
    <source>
        <dbReference type="EMBL" id="JAT71578.1"/>
    </source>
</evidence>
<reference evidence="3 5" key="1">
    <citation type="journal article" date="2014" name="BMC Genomics">
        <title>Oil accumulation mechanisms of the oleaginous microalga Chlorella protothecoides revealed through its genome, transcriptomes, and proteomes.</title>
        <authorList>
            <person name="Gao C."/>
            <person name="Wang Y."/>
            <person name="Shen Y."/>
            <person name="Yan D."/>
            <person name="He X."/>
            <person name="Dai J."/>
            <person name="Wu Q."/>
        </authorList>
    </citation>
    <scope>NUCLEOTIDE SEQUENCE [LARGE SCALE GENOMIC DNA]</scope>
    <source>
        <strain evidence="3 5">0710</strain>
    </source>
</reference>
<evidence type="ECO:0000313" key="4">
    <source>
        <dbReference type="EMBL" id="RMZ53528.1"/>
    </source>
</evidence>
<keyword evidence="5" id="KW-1185">Reference proteome</keyword>